<reference evidence="3 4" key="1">
    <citation type="submission" date="2018-04" db="EMBL/GenBank/DDBJ databases">
        <title>WGS assembly of Panicum hallii var. hallii HAL2.</title>
        <authorList>
            <person name="Lovell J."/>
            <person name="Jenkins J."/>
            <person name="Lowry D."/>
            <person name="Mamidi S."/>
            <person name="Sreedasyam A."/>
            <person name="Weng X."/>
            <person name="Barry K."/>
            <person name="Bonette J."/>
            <person name="Campitelli B."/>
            <person name="Daum C."/>
            <person name="Gordon S."/>
            <person name="Gould B."/>
            <person name="Lipzen A."/>
            <person name="MacQueen A."/>
            <person name="Palacio-Mejia J."/>
            <person name="Plott C."/>
            <person name="Shakirov E."/>
            <person name="Shu S."/>
            <person name="Yoshinaga Y."/>
            <person name="Zane M."/>
            <person name="Rokhsar D."/>
            <person name="Grimwood J."/>
            <person name="Schmutz J."/>
            <person name="Juenger T."/>
        </authorList>
    </citation>
    <scope>NUCLEOTIDE SEQUENCE [LARGE SCALE GENOMIC DNA]</scope>
    <source>
        <strain evidence="4">cv. HAL2</strain>
    </source>
</reference>
<evidence type="ECO:0000256" key="1">
    <source>
        <dbReference type="RuleBase" id="RU367018"/>
    </source>
</evidence>
<evidence type="ECO:0000313" key="3">
    <source>
        <dbReference type="EMBL" id="PUZ60955.1"/>
    </source>
</evidence>
<dbReference type="Proteomes" id="UP000244336">
    <property type="component" value="Chromosome 4"/>
</dbReference>
<dbReference type="GO" id="GO:0008270">
    <property type="term" value="F:zinc ion binding"/>
    <property type="evidence" value="ECO:0007669"/>
    <property type="project" value="UniProtKB-UniRule"/>
</dbReference>
<dbReference type="STRING" id="1504633.A0A2T7DZF6"/>
<dbReference type="GO" id="GO:0005634">
    <property type="term" value="C:nucleus"/>
    <property type="evidence" value="ECO:0007669"/>
    <property type="project" value="UniProtKB-SubCell"/>
</dbReference>
<sequence>MGCRKLLFNESGHSREKHAGGTGTPQRQQLDAPNDATHGQNSMLMDRSRGAVLVSAIDDPPSVGGQSTMTGGSSCPGESAMASPGHQTPTRTACGKGIDAQQEITPTTKDAVIKSNGATGPGASSSNRLSPMATLSAAQVQVSPIQEELHTHEAMDYALVPMAGMSFRTEDEAKEFYRRYAELAGFDISLGNRKTFSRVMRCTRVGKGGFYKGDEDLRIRNNTSKKTRCKAQVKFRRVYDSLGNEEGMVIEWANLFHNHILQPKQTETQHIGGAQKQRASII</sequence>
<dbReference type="EMBL" id="CM009752">
    <property type="protein sequence ID" value="PUZ60955.1"/>
    <property type="molecule type" value="Genomic_DNA"/>
</dbReference>
<comment type="function">
    <text evidence="1">Putative transcription activator involved in regulating light control of development.</text>
</comment>
<keyword evidence="1" id="KW-0479">Metal-binding</keyword>
<dbReference type="InterPro" id="IPR031052">
    <property type="entry name" value="FHY3/FAR1"/>
</dbReference>
<dbReference type="GO" id="GO:0006355">
    <property type="term" value="P:regulation of DNA-templated transcription"/>
    <property type="evidence" value="ECO:0007669"/>
    <property type="project" value="UniProtKB-UniRule"/>
</dbReference>
<keyword evidence="1" id="KW-0863">Zinc-finger</keyword>
<keyword evidence="1" id="KW-0862">Zinc</keyword>
<keyword evidence="1" id="KW-0539">Nucleus</keyword>
<dbReference type="PANTHER" id="PTHR31669">
    <property type="entry name" value="PROTEIN FAR1-RELATED SEQUENCE 10-RELATED"/>
    <property type="match status" value="1"/>
</dbReference>
<feature type="region of interest" description="Disordered" evidence="2">
    <location>
        <begin position="61"/>
        <end position="92"/>
    </location>
</feature>
<feature type="compositionally biased region" description="Polar residues" evidence="2">
    <location>
        <begin position="24"/>
        <end position="42"/>
    </location>
</feature>
<dbReference type="PANTHER" id="PTHR31669:SF217">
    <property type="entry name" value="PROTEIN FAR1-RELATED SEQUENCE"/>
    <property type="match status" value="1"/>
</dbReference>
<keyword evidence="4" id="KW-1185">Reference proteome</keyword>
<evidence type="ECO:0000256" key="2">
    <source>
        <dbReference type="SAM" id="MobiDB-lite"/>
    </source>
</evidence>
<dbReference type="Gramene" id="PUZ60955">
    <property type="protein sequence ID" value="PUZ60955"/>
    <property type="gene ID" value="GQ55_4G225700"/>
</dbReference>
<comment type="similarity">
    <text evidence="1">Belongs to the FHY3/FAR1 family.</text>
</comment>
<accession>A0A2T7DZF6</accession>
<feature type="region of interest" description="Disordered" evidence="2">
    <location>
        <begin position="1"/>
        <end position="42"/>
    </location>
</feature>
<evidence type="ECO:0000313" key="4">
    <source>
        <dbReference type="Proteomes" id="UP000244336"/>
    </source>
</evidence>
<organism evidence="3 4">
    <name type="scientific">Panicum hallii var. hallii</name>
    <dbReference type="NCBI Taxonomy" id="1504633"/>
    <lineage>
        <taxon>Eukaryota</taxon>
        <taxon>Viridiplantae</taxon>
        <taxon>Streptophyta</taxon>
        <taxon>Embryophyta</taxon>
        <taxon>Tracheophyta</taxon>
        <taxon>Spermatophyta</taxon>
        <taxon>Magnoliopsida</taxon>
        <taxon>Liliopsida</taxon>
        <taxon>Poales</taxon>
        <taxon>Poaceae</taxon>
        <taxon>PACMAD clade</taxon>
        <taxon>Panicoideae</taxon>
        <taxon>Panicodae</taxon>
        <taxon>Paniceae</taxon>
        <taxon>Panicinae</taxon>
        <taxon>Panicum</taxon>
        <taxon>Panicum sect. Panicum</taxon>
    </lineage>
</organism>
<gene>
    <name evidence="3" type="ORF">GQ55_4G225700</name>
</gene>
<dbReference type="AlphaFoldDB" id="A0A2T7DZF6"/>
<protein>
    <recommendedName>
        <fullName evidence="1">Protein FAR1-RELATED SEQUENCE</fullName>
    </recommendedName>
</protein>
<proteinExistence type="inferred from homology"/>
<dbReference type="OrthoDB" id="689639at2759"/>
<feature type="compositionally biased region" description="Polar residues" evidence="2">
    <location>
        <begin position="64"/>
        <end position="73"/>
    </location>
</feature>
<name>A0A2T7DZF6_9POAL</name>
<comment type="subcellular location">
    <subcellularLocation>
        <location evidence="1">Nucleus</location>
    </subcellularLocation>
</comment>